<dbReference type="Ensembl" id="ENSMALT00000005033.1">
    <property type="protein sequence ID" value="ENSMALP00000004922.1"/>
    <property type="gene ID" value="ENSMALG00000003556.1"/>
</dbReference>
<evidence type="ECO:0000256" key="12">
    <source>
        <dbReference type="SAM" id="SignalP"/>
    </source>
</evidence>
<dbReference type="PANTHER" id="PTHR32028:SF1">
    <property type="entry name" value="APOLIPOPROTEIN M"/>
    <property type="match status" value="1"/>
</dbReference>
<comment type="function">
    <text evidence="11">Probably involved in lipid transport. Can bind sphingosine-1-phosphate, myristic acid, palmitic acid and stearic acid, retinol, all-trans-retinoic acid and 9-cis-retinoic acid.</text>
</comment>
<dbReference type="GO" id="GO:0005543">
    <property type="term" value="F:phospholipid binding"/>
    <property type="evidence" value="ECO:0007669"/>
    <property type="project" value="TreeGrafter"/>
</dbReference>
<evidence type="ECO:0000256" key="5">
    <source>
        <dbReference type="ARBA" id="ARBA00022448"/>
    </source>
</evidence>
<evidence type="ECO:0000313" key="13">
    <source>
        <dbReference type="Ensembl" id="ENSMALP00000004922.1"/>
    </source>
</evidence>
<dbReference type="GO" id="GO:0034384">
    <property type="term" value="P:high-density lipoprotein particle clearance"/>
    <property type="evidence" value="ECO:0007669"/>
    <property type="project" value="TreeGrafter"/>
</dbReference>
<evidence type="ECO:0000256" key="2">
    <source>
        <dbReference type="ARBA" id="ARBA00007071"/>
    </source>
</evidence>
<dbReference type="Gene3D" id="2.40.128.20">
    <property type="match status" value="1"/>
</dbReference>
<reference evidence="13" key="1">
    <citation type="submission" date="2025-08" db="UniProtKB">
        <authorList>
            <consortium name="Ensembl"/>
        </authorList>
    </citation>
    <scope>IDENTIFICATION</scope>
</reference>
<keyword evidence="7 12" id="KW-0732">Signal</keyword>
<dbReference type="AlphaFoldDB" id="A0A3Q3IJU0"/>
<dbReference type="GO" id="GO:0034361">
    <property type="term" value="C:very-low-density lipoprotein particle"/>
    <property type="evidence" value="ECO:0007669"/>
    <property type="project" value="TreeGrafter"/>
</dbReference>
<evidence type="ECO:0000256" key="1">
    <source>
        <dbReference type="ARBA" id="ARBA00004613"/>
    </source>
</evidence>
<evidence type="ECO:0000256" key="9">
    <source>
        <dbReference type="ARBA" id="ARBA00023055"/>
    </source>
</evidence>
<keyword evidence="8" id="KW-0345">HDL</keyword>
<keyword evidence="5" id="KW-0813">Transport</keyword>
<sequence>MLAEAWSFFLYLYSLLCQGIVPCSVPERLPANTVNRQQYLGKWYFKAAVSQRKADIQKFKAMDNILFNMEETASDTLLLSGHMRMGDECINKTWTYYIHPEREDLELEGRPERRSLLWSGKWVNCNNCIILQEVEPPLNQTDTEDSLNRYMLYSRQPSVDSEVVTTFLKNSACHKMLASVRLLQEKAFCI</sequence>
<dbReference type="PANTHER" id="PTHR32028">
    <property type="entry name" value="APOLIPOPROTEIN M"/>
    <property type="match status" value="1"/>
</dbReference>
<evidence type="ECO:0000256" key="8">
    <source>
        <dbReference type="ARBA" id="ARBA00022850"/>
    </source>
</evidence>
<dbReference type="SUPFAM" id="SSF50814">
    <property type="entry name" value="Lipocalins"/>
    <property type="match status" value="1"/>
</dbReference>
<reference evidence="13" key="2">
    <citation type="submission" date="2025-09" db="UniProtKB">
        <authorList>
            <consortium name="Ensembl"/>
        </authorList>
    </citation>
    <scope>IDENTIFICATION</scope>
</reference>
<dbReference type="GO" id="GO:0034375">
    <property type="term" value="P:high-density lipoprotein particle remodeling"/>
    <property type="evidence" value="ECO:0007669"/>
    <property type="project" value="TreeGrafter"/>
</dbReference>
<keyword evidence="14" id="KW-1185">Reference proteome</keyword>
<evidence type="ECO:0000256" key="10">
    <source>
        <dbReference type="ARBA" id="ARBA00023157"/>
    </source>
</evidence>
<evidence type="ECO:0000256" key="6">
    <source>
        <dbReference type="ARBA" id="ARBA00022525"/>
    </source>
</evidence>
<comment type="subcellular location">
    <subcellularLocation>
        <location evidence="1">Secreted</location>
    </subcellularLocation>
</comment>
<comment type="subunit">
    <text evidence="3">Interacts with LRP2; LRP2 mediates APOM renal uptake and subsequent lysosomal degradation.</text>
</comment>
<dbReference type="InterPro" id="IPR012674">
    <property type="entry name" value="Calycin"/>
</dbReference>
<dbReference type="Proteomes" id="UP000261600">
    <property type="component" value="Unplaced"/>
</dbReference>
<feature type="signal peptide" evidence="12">
    <location>
        <begin position="1"/>
        <end position="19"/>
    </location>
</feature>
<dbReference type="GO" id="GO:0034364">
    <property type="term" value="C:high-density lipoprotein particle"/>
    <property type="evidence" value="ECO:0007669"/>
    <property type="project" value="UniProtKB-KW"/>
</dbReference>
<dbReference type="STRING" id="43700.ENSMALP00000004922"/>
<keyword evidence="9" id="KW-0445">Lipid transport</keyword>
<keyword evidence="6" id="KW-0964">Secreted</keyword>
<feature type="chain" id="PRO_5018716345" description="Apolipoprotein M" evidence="12">
    <location>
        <begin position="20"/>
        <end position="190"/>
    </location>
</feature>
<dbReference type="Pfam" id="PF11032">
    <property type="entry name" value="ApoM"/>
    <property type="match status" value="1"/>
</dbReference>
<evidence type="ECO:0000256" key="11">
    <source>
        <dbReference type="ARBA" id="ARBA00025553"/>
    </source>
</evidence>
<proteinExistence type="inferred from homology"/>
<organism evidence="13 14">
    <name type="scientific">Monopterus albus</name>
    <name type="common">Swamp eel</name>
    <dbReference type="NCBI Taxonomy" id="43700"/>
    <lineage>
        <taxon>Eukaryota</taxon>
        <taxon>Metazoa</taxon>
        <taxon>Chordata</taxon>
        <taxon>Craniata</taxon>
        <taxon>Vertebrata</taxon>
        <taxon>Euteleostomi</taxon>
        <taxon>Actinopterygii</taxon>
        <taxon>Neopterygii</taxon>
        <taxon>Teleostei</taxon>
        <taxon>Neoteleostei</taxon>
        <taxon>Acanthomorphata</taxon>
        <taxon>Anabantaria</taxon>
        <taxon>Synbranchiformes</taxon>
        <taxon>Synbranchidae</taxon>
        <taxon>Monopterus</taxon>
    </lineage>
</organism>
<dbReference type="GO" id="GO:0033344">
    <property type="term" value="P:cholesterol efflux"/>
    <property type="evidence" value="ECO:0007669"/>
    <property type="project" value="TreeGrafter"/>
</dbReference>
<dbReference type="GO" id="GO:0034380">
    <property type="term" value="P:high-density lipoprotein particle assembly"/>
    <property type="evidence" value="ECO:0007669"/>
    <property type="project" value="TreeGrafter"/>
</dbReference>
<evidence type="ECO:0000256" key="7">
    <source>
        <dbReference type="ARBA" id="ARBA00022729"/>
    </source>
</evidence>
<protein>
    <recommendedName>
        <fullName evidence="4">Apolipoprotein M</fullName>
    </recommendedName>
</protein>
<keyword evidence="10" id="KW-1015">Disulfide bond</keyword>
<dbReference type="GO" id="GO:0034362">
    <property type="term" value="C:low-density lipoprotein particle"/>
    <property type="evidence" value="ECO:0007669"/>
    <property type="project" value="TreeGrafter"/>
</dbReference>
<dbReference type="InterPro" id="IPR022734">
    <property type="entry name" value="ApoM"/>
</dbReference>
<comment type="similarity">
    <text evidence="2">Belongs to the calycin superfamily. Lipocalin family. Highly divergent.</text>
</comment>
<accession>A0A3Q3IJU0</accession>
<evidence type="ECO:0000256" key="3">
    <source>
        <dbReference type="ARBA" id="ARBA00011559"/>
    </source>
</evidence>
<dbReference type="GO" id="GO:0005319">
    <property type="term" value="F:lipid transporter activity"/>
    <property type="evidence" value="ECO:0007669"/>
    <property type="project" value="TreeGrafter"/>
</dbReference>
<evidence type="ECO:0000313" key="14">
    <source>
        <dbReference type="Proteomes" id="UP000261600"/>
    </source>
</evidence>
<name>A0A3Q3IJU0_MONAL</name>
<evidence type="ECO:0000256" key="4">
    <source>
        <dbReference type="ARBA" id="ARBA00019937"/>
    </source>
</evidence>